<sequence>MSVRRAARARTVRAAVLALLLVCATACGSRLPLRDFGSTAPAAPGGTAQPPIPVGIIASISSPLGGDTFSGPTTGAQAFFQALDAAGGINGRQVKVYPCDDGGSGIGNQSCVHQLIDQDHVVALVAGTELEYAGAPYVSAQGVPDIGGITIGTAYDQYPHLYQIYGTDEPRDGKTVGWNGVLYQSTEVDRYFKTKLGLSRAVVVAYNQSDSLRYAAQLTQGLKAEGYSVLNETVDFALPDFAAVAAGMKADHAQLLLDAMDLRGNTGLCQAMASAGVGVTAKVTNEQNWSDEIRSDYASVPGCRDVLWTTSYARNYEDTRYPAVSAFRAAMQKYDPDQQLSEWQLLGWAGAQWFTDAATSCGADVTRSCVDAYMQRPQPYDAHGLLIPASFVPSPHPPTGLTKACLNVARWEDSADGGQGGWVTQVPDMNTTCFQVPSLPYKP</sequence>
<evidence type="ECO:0000256" key="3">
    <source>
        <dbReference type="SAM" id="SignalP"/>
    </source>
</evidence>
<reference evidence="5" key="1">
    <citation type="submission" date="2020-11" db="EMBL/GenBank/DDBJ databases">
        <title>Isolation and identification of active actinomycetes.</title>
        <authorList>
            <person name="Yu B."/>
        </authorList>
    </citation>
    <scope>NUCLEOTIDE SEQUENCE</scope>
    <source>
        <strain evidence="5">NEAU-YB345</strain>
    </source>
</reference>
<evidence type="ECO:0000259" key="4">
    <source>
        <dbReference type="Pfam" id="PF13458"/>
    </source>
</evidence>
<dbReference type="Pfam" id="PF13458">
    <property type="entry name" value="Peripla_BP_6"/>
    <property type="match status" value="1"/>
</dbReference>
<feature type="signal peptide" evidence="3">
    <location>
        <begin position="1"/>
        <end position="28"/>
    </location>
</feature>
<keyword evidence="2 3" id="KW-0732">Signal</keyword>
<proteinExistence type="inferred from homology"/>
<name>A0A931FHW8_9ACTN</name>
<dbReference type="EMBL" id="JADPRT010000010">
    <property type="protein sequence ID" value="MBF9071134.1"/>
    <property type="molecule type" value="Genomic_DNA"/>
</dbReference>
<dbReference type="RefSeq" id="WP_196196278.1">
    <property type="nucleotide sequence ID" value="NZ_JADPRT010000010.1"/>
</dbReference>
<evidence type="ECO:0000313" key="5">
    <source>
        <dbReference type="EMBL" id="MBF9071134.1"/>
    </source>
</evidence>
<dbReference type="PANTHER" id="PTHR47235:SF1">
    <property type="entry name" value="BLR6548 PROTEIN"/>
    <property type="match status" value="1"/>
</dbReference>
<evidence type="ECO:0000256" key="2">
    <source>
        <dbReference type="ARBA" id="ARBA00022729"/>
    </source>
</evidence>
<dbReference type="PANTHER" id="PTHR47235">
    <property type="entry name" value="BLR6548 PROTEIN"/>
    <property type="match status" value="1"/>
</dbReference>
<accession>A0A931FHW8</accession>
<evidence type="ECO:0000256" key="1">
    <source>
        <dbReference type="ARBA" id="ARBA00010062"/>
    </source>
</evidence>
<keyword evidence="6" id="KW-1185">Reference proteome</keyword>
<organism evidence="5 6">
    <name type="scientific">Streptacidiphilus fuscans</name>
    <dbReference type="NCBI Taxonomy" id="2789292"/>
    <lineage>
        <taxon>Bacteria</taxon>
        <taxon>Bacillati</taxon>
        <taxon>Actinomycetota</taxon>
        <taxon>Actinomycetes</taxon>
        <taxon>Kitasatosporales</taxon>
        <taxon>Streptomycetaceae</taxon>
        <taxon>Streptacidiphilus</taxon>
    </lineage>
</organism>
<dbReference type="InterPro" id="IPR028081">
    <property type="entry name" value="Leu-bd"/>
</dbReference>
<dbReference type="AlphaFoldDB" id="A0A931FHW8"/>
<dbReference type="SUPFAM" id="SSF53822">
    <property type="entry name" value="Periplasmic binding protein-like I"/>
    <property type="match status" value="1"/>
</dbReference>
<feature type="domain" description="Leucine-binding protein" evidence="4">
    <location>
        <begin position="51"/>
        <end position="413"/>
    </location>
</feature>
<dbReference type="InterPro" id="IPR028082">
    <property type="entry name" value="Peripla_BP_I"/>
</dbReference>
<protein>
    <submittedName>
        <fullName evidence="5">ABC transporter substrate-binding protein</fullName>
    </submittedName>
</protein>
<feature type="chain" id="PRO_5039136923" evidence="3">
    <location>
        <begin position="29"/>
        <end position="443"/>
    </location>
</feature>
<comment type="caution">
    <text evidence="5">The sequence shown here is derived from an EMBL/GenBank/DDBJ whole genome shotgun (WGS) entry which is preliminary data.</text>
</comment>
<comment type="similarity">
    <text evidence="1">Belongs to the leucine-binding protein family.</text>
</comment>
<dbReference type="Proteomes" id="UP000657385">
    <property type="component" value="Unassembled WGS sequence"/>
</dbReference>
<gene>
    <name evidence="5" type="ORF">I2501_24245</name>
</gene>
<dbReference type="Gene3D" id="3.40.50.2300">
    <property type="match status" value="2"/>
</dbReference>
<dbReference type="CDD" id="cd06341">
    <property type="entry name" value="PBP1_ABC_ligand_binding-like"/>
    <property type="match status" value="1"/>
</dbReference>
<evidence type="ECO:0000313" key="6">
    <source>
        <dbReference type="Proteomes" id="UP000657385"/>
    </source>
</evidence>